<dbReference type="InterPro" id="IPR046341">
    <property type="entry name" value="SET_dom_sf"/>
</dbReference>
<organism evidence="2 3">
    <name type="scientific">Ignavibacterium album (strain DSM 19864 / JCM 16511 / NBRC 101810 / Mat9-16)</name>
    <dbReference type="NCBI Taxonomy" id="945713"/>
    <lineage>
        <taxon>Bacteria</taxon>
        <taxon>Pseudomonadati</taxon>
        <taxon>Ignavibacteriota</taxon>
        <taxon>Ignavibacteria</taxon>
        <taxon>Ignavibacteriales</taxon>
        <taxon>Ignavibacteriaceae</taxon>
        <taxon>Ignavibacterium</taxon>
    </lineage>
</organism>
<dbReference type="SMART" id="SM00317">
    <property type="entry name" value="SET"/>
    <property type="match status" value="1"/>
</dbReference>
<dbReference type="KEGG" id="ial:IALB_1841"/>
<dbReference type="GO" id="GO:0042799">
    <property type="term" value="F:histone H4K20 methyltransferase activity"/>
    <property type="evidence" value="ECO:0007669"/>
    <property type="project" value="TreeGrafter"/>
</dbReference>
<dbReference type="OrthoDB" id="947125at2"/>
<sequence length="137" mass="15672">MNSDYLYDNIIVKESEVHGKGIFTSLPIKKDQRILLIEGEEIDAAECIRRENEENNVYIFWKDDNSYIDASATEKIKYINHSCNCNCYIDEDESGNLILVASKDIEAGEELTIDYGYDEIYEECSCKSCDNKLESAA</sequence>
<dbReference type="STRING" id="945713.IALB_1841"/>
<reference evidence="2 3" key="1">
    <citation type="journal article" date="2012" name="Front. Microbiol.">
        <title>Complete genome of Ignavibacterium album, a metabolically versatile, flagellated, facultative anaerobe from the phylum Chlorobi.</title>
        <authorList>
            <person name="Liu Z."/>
            <person name="Frigaard N.-U."/>
            <person name="Vogl K."/>
            <person name="Iino T."/>
            <person name="Ohkuma M."/>
            <person name="Overmann J."/>
            <person name="Bryant D.A."/>
        </authorList>
    </citation>
    <scope>NUCLEOTIDE SEQUENCE [LARGE SCALE GENOMIC DNA]</scope>
    <source>
        <strain evidence="3">DSM 19864 / JCM 16511 / NBRC 101810 / Mat9-16</strain>
    </source>
</reference>
<feature type="domain" description="SET" evidence="1">
    <location>
        <begin position="8"/>
        <end position="116"/>
    </location>
</feature>
<dbReference type="Pfam" id="PF00856">
    <property type="entry name" value="SET"/>
    <property type="match status" value="1"/>
</dbReference>
<dbReference type="GO" id="GO:0005700">
    <property type="term" value="C:polytene chromosome"/>
    <property type="evidence" value="ECO:0007669"/>
    <property type="project" value="TreeGrafter"/>
</dbReference>
<accession>I0AKP0</accession>
<dbReference type="PANTHER" id="PTHR46167:SF1">
    <property type="entry name" value="N-LYSINE METHYLTRANSFERASE KMT5A"/>
    <property type="match status" value="1"/>
</dbReference>
<dbReference type="PANTHER" id="PTHR46167">
    <property type="entry name" value="N-LYSINE METHYLTRANSFERASE KMT5A"/>
    <property type="match status" value="1"/>
</dbReference>
<dbReference type="eggNOG" id="COG2940">
    <property type="taxonomic scope" value="Bacteria"/>
</dbReference>
<dbReference type="SUPFAM" id="SSF82199">
    <property type="entry name" value="SET domain"/>
    <property type="match status" value="1"/>
</dbReference>
<evidence type="ECO:0000313" key="3">
    <source>
        <dbReference type="Proteomes" id="UP000007394"/>
    </source>
</evidence>
<dbReference type="Gene3D" id="2.170.270.10">
    <property type="entry name" value="SET domain"/>
    <property type="match status" value="1"/>
</dbReference>
<proteinExistence type="predicted"/>
<protein>
    <submittedName>
        <fullName evidence="2">SET domain protein</fullName>
    </submittedName>
</protein>
<dbReference type="PROSITE" id="PS50280">
    <property type="entry name" value="SET"/>
    <property type="match status" value="1"/>
</dbReference>
<dbReference type="RefSeq" id="WP_014560696.1">
    <property type="nucleotide sequence ID" value="NC_017464.1"/>
</dbReference>
<dbReference type="EMBL" id="CP003418">
    <property type="protein sequence ID" value="AFH49547.1"/>
    <property type="molecule type" value="Genomic_DNA"/>
</dbReference>
<dbReference type="Proteomes" id="UP000007394">
    <property type="component" value="Chromosome"/>
</dbReference>
<dbReference type="HOGENOM" id="CLU_020840_4_2_10"/>
<dbReference type="InterPro" id="IPR001214">
    <property type="entry name" value="SET_dom"/>
</dbReference>
<name>I0AKP0_IGNAJ</name>
<keyword evidence="3" id="KW-1185">Reference proteome</keyword>
<dbReference type="AlphaFoldDB" id="I0AKP0"/>
<dbReference type="GO" id="GO:0006357">
    <property type="term" value="P:regulation of transcription by RNA polymerase II"/>
    <property type="evidence" value="ECO:0007669"/>
    <property type="project" value="TreeGrafter"/>
</dbReference>
<evidence type="ECO:0000259" key="1">
    <source>
        <dbReference type="PROSITE" id="PS50280"/>
    </source>
</evidence>
<evidence type="ECO:0000313" key="2">
    <source>
        <dbReference type="EMBL" id="AFH49547.1"/>
    </source>
</evidence>
<dbReference type="InterPro" id="IPR051760">
    <property type="entry name" value="KMT5A"/>
</dbReference>
<gene>
    <name evidence="2" type="ordered locus">IALB_1841</name>
</gene>